<accession>A0A9P4HSV7</accession>
<dbReference type="InterPro" id="IPR056186">
    <property type="entry name" value="PDZ_CPAF-rel"/>
</dbReference>
<dbReference type="GO" id="GO:0008236">
    <property type="term" value="F:serine-type peptidase activity"/>
    <property type="evidence" value="ECO:0007669"/>
    <property type="project" value="InterPro"/>
</dbReference>
<dbReference type="InterPro" id="IPR052766">
    <property type="entry name" value="S41A_metabolite_peptidase"/>
</dbReference>
<organism evidence="3 4">
    <name type="scientific">Saccharata proteae CBS 121410</name>
    <dbReference type="NCBI Taxonomy" id="1314787"/>
    <lineage>
        <taxon>Eukaryota</taxon>
        <taxon>Fungi</taxon>
        <taxon>Dikarya</taxon>
        <taxon>Ascomycota</taxon>
        <taxon>Pezizomycotina</taxon>
        <taxon>Dothideomycetes</taxon>
        <taxon>Dothideomycetes incertae sedis</taxon>
        <taxon>Botryosphaeriales</taxon>
        <taxon>Saccharataceae</taxon>
        <taxon>Saccharata</taxon>
    </lineage>
</organism>
<feature type="domain" description="CPAF-like PDZ" evidence="2">
    <location>
        <begin position="158"/>
        <end position="285"/>
    </location>
</feature>
<gene>
    <name evidence="3" type="ORF">K490DRAFT_48525</name>
</gene>
<dbReference type="OrthoDB" id="27214at2759"/>
<dbReference type="PANTHER" id="PTHR37049:SF4">
    <property type="entry name" value="RHODANESE DOMAIN-CONTAINING PROTEIN"/>
    <property type="match status" value="1"/>
</dbReference>
<proteinExistence type="predicted"/>
<protein>
    <recommendedName>
        <fullName evidence="2">CPAF-like PDZ domain-containing protein</fullName>
    </recommendedName>
</protein>
<dbReference type="PROSITE" id="PS51257">
    <property type="entry name" value="PROKAR_LIPOPROTEIN"/>
    <property type="match status" value="1"/>
</dbReference>
<name>A0A9P4HSV7_9PEZI</name>
<keyword evidence="1" id="KW-0732">Signal</keyword>
<reference evidence="3" key="1">
    <citation type="journal article" date="2020" name="Stud. Mycol.">
        <title>101 Dothideomycetes genomes: a test case for predicting lifestyles and emergence of pathogens.</title>
        <authorList>
            <person name="Haridas S."/>
            <person name="Albert R."/>
            <person name="Binder M."/>
            <person name="Bloem J."/>
            <person name="Labutti K."/>
            <person name="Salamov A."/>
            <person name="Andreopoulos B."/>
            <person name="Baker S."/>
            <person name="Barry K."/>
            <person name="Bills G."/>
            <person name="Bluhm B."/>
            <person name="Cannon C."/>
            <person name="Castanera R."/>
            <person name="Culley D."/>
            <person name="Daum C."/>
            <person name="Ezra D."/>
            <person name="Gonzalez J."/>
            <person name="Henrissat B."/>
            <person name="Kuo A."/>
            <person name="Liang C."/>
            <person name="Lipzen A."/>
            <person name="Lutzoni F."/>
            <person name="Magnuson J."/>
            <person name="Mondo S."/>
            <person name="Nolan M."/>
            <person name="Ohm R."/>
            <person name="Pangilinan J."/>
            <person name="Park H.-J."/>
            <person name="Ramirez L."/>
            <person name="Alfaro M."/>
            <person name="Sun H."/>
            <person name="Tritt A."/>
            <person name="Yoshinaga Y."/>
            <person name="Zwiers L.-H."/>
            <person name="Turgeon B."/>
            <person name="Goodwin S."/>
            <person name="Spatafora J."/>
            <person name="Crous P."/>
            <person name="Grigoriev I."/>
        </authorList>
    </citation>
    <scope>NUCLEOTIDE SEQUENCE</scope>
    <source>
        <strain evidence="3">CBS 121410</strain>
    </source>
</reference>
<evidence type="ECO:0000259" key="2">
    <source>
        <dbReference type="Pfam" id="PF23658"/>
    </source>
</evidence>
<dbReference type="PANTHER" id="PTHR37049">
    <property type="entry name" value="PEPTIDASE S41 FAMILY PROTEIN"/>
    <property type="match status" value="1"/>
</dbReference>
<dbReference type="Pfam" id="PF23658">
    <property type="entry name" value="PDZ_CPAF_rel"/>
    <property type="match status" value="1"/>
</dbReference>
<sequence length="762" mass="82000">MKPVLLASSLLAAAVAVAASPLQSTANTTSAACSSVSSVILNGPNTATPTVPARLAHDCLVSVPINKTAAIDLIDTIKPYINWQSTIAFLKNPPAEYTEKIQDAVDIWNGLDELESKVKSGSITGEYEFGWQLYTLIQSAHDGHFVFIPDSVGAIFNWVRPVALVSVSEDGQKLPQPFVYQDILTASKNNATFTPSAVTAINGQDAVTWLEDFSQHGNLQDRDGLYNNVFYELAQVQLGASGSGTGMFSGGGRGRYVYPGPETVLTFANGTERTYENYARALVSFRGVTDGASLADHYFLYSDSGSTAAKDDETTGTVPKLAVADTDAAEATRPTAAPGYPSPVAFESHNFISGYYLEGDDYSDVAVLAVPNFVSSSGSAETAFQDTGSQFLAQAKADGKTKLIIDVSANGGGTILQGYDLFKQLFPSILPYGGSRYRAHESLELLGEEFSMLSAGFPRTLSEAESNYTYADIVSSSFNYRTDADADYKPFTSWAEKFGPHTYNGDNFTSTIRWNLSDPLIPLNSGGITITGYGSRSNYTTQPFEASNIVIVYDGYCASTCTIFSELMRQQAGVKTIAMGGRANYDNIQAVGGVKGSNNFAYAYIKSAMQAAYQHANDDEQAKYESAYEQAYGSYTPINRAATTPGVNVRDGLRENDTSGVPLQFMYEEADCRIFYTAEMTLDMTAAWKAAADSQWGGNSHCVAGTLGGKVMGKRSGEGLLTRRARAEKKAKRDVSAHEKSLLEVYTDLNLAQLTGDGFMLP</sequence>
<dbReference type="Gene3D" id="3.90.226.10">
    <property type="entry name" value="2-enoyl-CoA Hydratase, Chain A, domain 1"/>
    <property type="match status" value="1"/>
</dbReference>
<dbReference type="SUPFAM" id="SSF52096">
    <property type="entry name" value="ClpP/crotonase"/>
    <property type="match status" value="1"/>
</dbReference>
<evidence type="ECO:0000313" key="3">
    <source>
        <dbReference type="EMBL" id="KAF2084680.1"/>
    </source>
</evidence>
<dbReference type="GO" id="GO:0006508">
    <property type="term" value="P:proteolysis"/>
    <property type="evidence" value="ECO:0007669"/>
    <property type="project" value="InterPro"/>
</dbReference>
<feature type="signal peptide" evidence="1">
    <location>
        <begin position="1"/>
        <end position="19"/>
    </location>
</feature>
<keyword evidence="4" id="KW-1185">Reference proteome</keyword>
<evidence type="ECO:0000256" key="1">
    <source>
        <dbReference type="SAM" id="SignalP"/>
    </source>
</evidence>
<dbReference type="AlphaFoldDB" id="A0A9P4HSV7"/>
<comment type="caution">
    <text evidence="3">The sequence shown here is derived from an EMBL/GenBank/DDBJ whole genome shotgun (WGS) entry which is preliminary data.</text>
</comment>
<dbReference type="Proteomes" id="UP000799776">
    <property type="component" value="Unassembled WGS sequence"/>
</dbReference>
<feature type="chain" id="PRO_5040342941" description="CPAF-like PDZ domain-containing protein" evidence="1">
    <location>
        <begin position="20"/>
        <end position="762"/>
    </location>
</feature>
<dbReference type="EMBL" id="ML978738">
    <property type="protein sequence ID" value="KAF2084680.1"/>
    <property type="molecule type" value="Genomic_DNA"/>
</dbReference>
<dbReference type="InterPro" id="IPR029045">
    <property type="entry name" value="ClpP/crotonase-like_dom_sf"/>
</dbReference>
<evidence type="ECO:0000313" key="4">
    <source>
        <dbReference type="Proteomes" id="UP000799776"/>
    </source>
</evidence>